<sequence>MLVSNYHRNRRMQRRRKCDKGNMLMVAGVIIKYNLFIEWVTNQFELILFLGPTRGEHFFAFLGDTEAD</sequence>
<name>A0A2A6CRD1_PRIPA</name>
<protein>
    <submittedName>
        <fullName evidence="1">Uncharacterized protein</fullName>
    </submittedName>
</protein>
<evidence type="ECO:0000313" key="1">
    <source>
        <dbReference type="EnsemblMetazoa" id="PPA12553.1"/>
    </source>
</evidence>
<dbReference type="AlphaFoldDB" id="A0A2A6CRD1"/>
<proteinExistence type="predicted"/>
<accession>A0A2A6CRD1</accession>
<reference evidence="1" key="2">
    <citation type="submission" date="2022-06" db="UniProtKB">
        <authorList>
            <consortium name="EnsemblMetazoa"/>
        </authorList>
    </citation>
    <scope>IDENTIFICATION</scope>
    <source>
        <strain evidence="1">PS312</strain>
    </source>
</reference>
<reference evidence="2" key="1">
    <citation type="journal article" date="2008" name="Nat. Genet.">
        <title>The Pristionchus pacificus genome provides a unique perspective on nematode lifestyle and parasitism.</title>
        <authorList>
            <person name="Dieterich C."/>
            <person name="Clifton S.W."/>
            <person name="Schuster L.N."/>
            <person name="Chinwalla A."/>
            <person name="Delehaunty K."/>
            <person name="Dinkelacker I."/>
            <person name="Fulton L."/>
            <person name="Fulton R."/>
            <person name="Godfrey J."/>
            <person name="Minx P."/>
            <person name="Mitreva M."/>
            <person name="Roeseler W."/>
            <person name="Tian H."/>
            <person name="Witte H."/>
            <person name="Yang S.P."/>
            <person name="Wilson R.K."/>
            <person name="Sommer R.J."/>
        </authorList>
    </citation>
    <scope>NUCLEOTIDE SEQUENCE [LARGE SCALE GENOMIC DNA]</scope>
    <source>
        <strain evidence="2">PS312</strain>
    </source>
</reference>
<dbReference type="EnsemblMetazoa" id="PPA12553.1">
    <property type="protein sequence ID" value="PPA12553.1"/>
    <property type="gene ID" value="WBGene00102107"/>
</dbReference>
<accession>A0A8R1YD88</accession>
<gene>
    <name evidence="1" type="primary">WBGene00102107</name>
</gene>
<evidence type="ECO:0000313" key="2">
    <source>
        <dbReference type="Proteomes" id="UP000005239"/>
    </source>
</evidence>
<keyword evidence="2" id="KW-1185">Reference proteome</keyword>
<organism evidence="1 2">
    <name type="scientific">Pristionchus pacificus</name>
    <name type="common">Parasitic nematode worm</name>
    <dbReference type="NCBI Taxonomy" id="54126"/>
    <lineage>
        <taxon>Eukaryota</taxon>
        <taxon>Metazoa</taxon>
        <taxon>Ecdysozoa</taxon>
        <taxon>Nematoda</taxon>
        <taxon>Chromadorea</taxon>
        <taxon>Rhabditida</taxon>
        <taxon>Rhabditina</taxon>
        <taxon>Diplogasteromorpha</taxon>
        <taxon>Diplogasteroidea</taxon>
        <taxon>Neodiplogasteridae</taxon>
        <taxon>Pristionchus</taxon>
    </lineage>
</organism>
<dbReference type="Proteomes" id="UP000005239">
    <property type="component" value="Unassembled WGS sequence"/>
</dbReference>